<dbReference type="Proteomes" id="UP001153328">
    <property type="component" value="Unassembled WGS sequence"/>
</dbReference>
<dbReference type="EMBL" id="CAJVAX010000017">
    <property type="protein sequence ID" value="CAG7643537.1"/>
    <property type="molecule type" value="Genomic_DNA"/>
</dbReference>
<feature type="compositionally biased region" description="Low complexity" evidence="1">
    <location>
        <begin position="33"/>
        <end position="42"/>
    </location>
</feature>
<protein>
    <submittedName>
        <fullName evidence="2">Uncharacterized protein</fullName>
    </submittedName>
</protein>
<feature type="region of interest" description="Disordered" evidence="1">
    <location>
        <begin position="1"/>
        <end position="42"/>
    </location>
</feature>
<reference evidence="2" key="1">
    <citation type="submission" date="2021-06" db="EMBL/GenBank/DDBJ databases">
        <authorList>
            <person name="Arsene-Ploetze F."/>
        </authorList>
    </citation>
    <scope>NUCLEOTIDE SEQUENCE</scope>
    <source>
        <strain evidence="2">SBRY1</strain>
    </source>
</reference>
<evidence type="ECO:0000313" key="2">
    <source>
        <dbReference type="EMBL" id="CAG7643537.1"/>
    </source>
</evidence>
<dbReference type="AlphaFoldDB" id="A0A9W4H1P4"/>
<name>A0A9W4H1P4_9ACTN</name>
<feature type="compositionally biased region" description="Basic residues" evidence="1">
    <location>
        <begin position="21"/>
        <end position="32"/>
    </location>
</feature>
<organism evidence="2 3">
    <name type="scientific">Actinacidiphila bryophytorum</name>
    <dbReference type="NCBI Taxonomy" id="1436133"/>
    <lineage>
        <taxon>Bacteria</taxon>
        <taxon>Bacillati</taxon>
        <taxon>Actinomycetota</taxon>
        <taxon>Actinomycetes</taxon>
        <taxon>Kitasatosporales</taxon>
        <taxon>Streptomycetaceae</taxon>
        <taxon>Actinacidiphila</taxon>
    </lineage>
</organism>
<feature type="region of interest" description="Disordered" evidence="1">
    <location>
        <begin position="71"/>
        <end position="96"/>
    </location>
</feature>
<sequence length="96" mass="10548">MATSAPERPREKAPPANSGPHHSHRPPPRRRLGTPPRGGRQLLFVFDGGSITDAGARSATVKAVDAELNADWPAEPPRLRGRWLRPRVPPGPRRTR</sequence>
<proteinExistence type="predicted"/>
<keyword evidence="3" id="KW-1185">Reference proteome</keyword>
<gene>
    <name evidence="2" type="ORF">SBRY_30835</name>
</gene>
<feature type="compositionally biased region" description="Pro residues" evidence="1">
    <location>
        <begin position="87"/>
        <end position="96"/>
    </location>
</feature>
<accession>A0A9W4H1P4</accession>
<evidence type="ECO:0000256" key="1">
    <source>
        <dbReference type="SAM" id="MobiDB-lite"/>
    </source>
</evidence>
<comment type="caution">
    <text evidence="2">The sequence shown here is derived from an EMBL/GenBank/DDBJ whole genome shotgun (WGS) entry which is preliminary data.</text>
</comment>
<evidence type="ECO:0000313" key="3">
    <source>
        <dbReference type="Proteomes" id="UP001153328"/>
    </source>
</evidence>